<name>A0A346AWV0_9FIRM</name>
<evidence type="ECO:0000256" key="1">
    <source>
        <dbReference type="SAM" id="Phobius"/>
    </source>
</evidence>
<accession>A0A346AWV0</accession>
<keyword evidence="1" id="KW-0472">Membrane</keyword>
<protein>
    <submittedName>
        <fullName evidence="2">Uncharacterized protein</fullName>
    </submittedName>
</protein>
<dbReference type="RefSeq" id="WP_107195957.1">
    <property type="nucleotide sequence ID" value="NZ_CP029462.1"/>
</dbReference>
<organism evidence="2 3">
    <name type="scientific">Megasphaera stantonii</name>
    <dbReference type="NCBI Taxonomy" id="2144175"/>
    <lineage>
        <taxon>Bacteria</taxon>
        <taxon>Bacillati</taxon>
        <taxon>Bacillota</taxon>
        <taxon>Negativicutes</taxon>
        <taxon>Veillonellales</taxon>
        <taxon>Veillonellaceae</taxon>
        <taxon>Megasphaera</taxon>
    </lineage>
</organism>
<dbReference type="KEGG" id="meg:DKB62_01450"/>
<gene>
    <name evidence="2" type="ORF">DKB62_01450</name>
</gene>
<dbReference type="Proteomes" id="UP000254337">
    <property type="component" value="Chromosome"/>
</dbReference>
<dbReference type="EMBL" id="CP029462">
    <property type="protein sequence ID" value="AXL20343.1"/>
    <property type="molecule type" value="Genomic_DNA"/>
</dbReference>
<evidence type="ECO:0000313" key="2">
    <source>
        <dbReference type="EMBL" id="AXL20343.1"/>
    </source>
</evidence>
<feature type="transmembrane region" description="Helical" evidence="1">
    <location>
        <begin position="12"/>
        <end position="30"/>
    </location>
</feature>
<keyword evidence="1" id="KW-0812">Transmembrane</keyword>
<dbReference type="AlphaFoldDB" id="A0A346AWV0"/>
<keyword evidence="3" id="KW-1185">Reference proteome</keyword>
<reference evidence="2 3" key="1">
    <citation type="submission" date="2018-05" db="EMBL/GenBank/DDBJ databases">
        <title>Complete genome sequence of Megasphaera sp. AJH120T, isolated from the ceca of a chicken.</title>
        <authorList>
            <person name="Maki J."/>
            <person name="Looft T."/>
        </authorList>
    </citation>
    <scope>NUCLEOTIDE SEQUENCE [LARGE SCALE GENOMIC DNA]</scope>
    <source>
        <strain evidence="2 3">AJH120</strain>
    </source>
</reference>
<sequence length="62" mass="6918">MNSEIKEALVQLVVRIIYAVAALMLFFIVYGITEYVFQPPELVESTVLMSAAVLIAVKVLFL</sequence>
<keyword evidence="1" id="KW-1133">Transmembrane helix</keyword>
<feature type="transmembrane region" description="Helical" evidence="1">
    <location>
        <begin position="42"/>
        <end position="61"/>
    </location>
</feature>
<proteinExistence type="predicted"/>
<evidence type="ECO:0000313" key="3">
    <source>
        <dbReference type="Proteomes" id="UP000254337"/>
    </source>
</evidence>